<evidence type="ECO:0000256" key="4">
    <source>
        <dbReference type="ARBA" id="ARBA00022801"/>
    </source>
</evidence>
<dbReference type="Pfam" id="PF16353">
    <property type="entry name" value="LacZ_4"/>
    <property type="match status" value="1"/>
</dbReference>
<dbReference type="InterPro" id="IPR023232">
    <property type="entry name" value="Glyco_hydro_2_AS"/>
</dbReference>
<feature type="compositionally biased region" description="Basic and acidic residues" evidence="8">
    <location>
        <begin position="842"/>
        <end position="855"/>
    </location>
</feature>
<dbReference type="InterPro" id="IPR023230">
    <property type="entry name" value="Glyco_hydro_2_CS"/>
</dbReference>
<proteinExistence type="inferred from homology"/>
<evidence type="ECO:0000256" key="3">
    <source>
        <dbReference type="ARBA" id="ARBA00012756"/>
    </source>
</evidence>
<feature type="region of interest" description="Disordered" evidence="8">
    <location>
        <begin position="840"/>
        <end position="864"/>
    </location>
</feature>
<dbReference type="EMBL" id="DF237360">
    <property type="protein sequence ID" value="GAQ88227.1"/>
    <property type="molecule type" value="Genomic_DNA"/>
</dbReference>
<evidence type="ECO:0000313" key="10">
    <source>
        <dbReference type="EMBL" id="GAQ88227.1"/>
    </source>
</evidence>
<dbReference type="Pfam" id="PF02837">
    <property type="entry name" value="Glyco_hydro_2_N"/>
    <property type="match status" value="1"/>
</dbReference>
<dbReference type="OMA" id="WASAMLD"/>
<evidence type="ECO:0000259" key="9">
    <source>
        <dbReference type="SMART" id="SM01038"/>
    </source>
</evidence>
<dbReference type="Pfam" id="PF02836">
    <property type="entry name" value="Glyco_hydro_2_C"/>
    <property type="match status" value="1"/>
</dbReference>
<accession>A0A1Y1IHV0</accession>
<dbReference type="Gene3D" id="2.60.120.260">
    <property type="entry name" value="Galactose-binding domain-like"/>
    <property type="match status" value="1"/>
</dbReference>
<dbReference type="InterPro" id="IPR013783">
    <property type="entry name" value="Ig-like_fold"/>
</dbReference>
<dbReference type="InterPro" id="IPR032312">
    <property type="entry name" value="LacZ_4"/>
</dbReference>
<dbReference type="PANTHER" id="PTHR46323:SF2">
    <property type="entry name" value="BETA-GALACTOSIDASE"/>
    <property type="match status" value="1"/>
</dbReference>
<dbReference type="Pfam" id="PF00703">
    <property type="entry name" value="Glyco_hydro_2"/>
    <property type="match status" value="1"/>
</dbReference>
<keyword evidence="11" id="KW-1185">Reference proteome</keyword>
<dbReference type="Gene3D" id="3.20.20.80">
    <property type="entry name" value="Glycosidases"/>
    <property type="match status" value="1"/>
</dbReference>
<dbReference type="InterPro" id="IPR006101">
    <property type="entry name" value="Glyco_hydro_2"/>
</dbReference>
<sequence length="1287" mass="142957">MLQAALQRRRLSSQRKPWLSLGLEKVGAGQQEGLEERAGRFRAACCRTAEVMVREQAVRSKEAMKAAMAGQLGASLGLAGGRRDWEDPTFFGWNKWKAHVPLHSHTDEDSALRFWFDRSQACKEDAAKALWDDKALPEALKSARQWTSDLPYTQSLSGDWKFHLAPKPEEVPKDFVEPAYNDGSWGDLTVPSNWQMHGHDKPIYTNFVYPFPMTPPYVPSENPTGCYRHTFKVPQEYEGRRLFLEFQGVDSAYYVYVNGTLVGYSQDSRLPAEFDISNIAAAGEECTIAVQCMRWSDGSYLEDQDMWWLSGIHRDVLLHAKPQVSISQYQVETNLSPDLASAELKVKVSVESSESEPAKRALAAYTVEGTLYRDFAEADTKHKPEIEARLEKRPASEDAVGHAANATLKVLLNQPKLWSAETPYLYTLVLTLRDASGKVVECEACRVGVRKVEVKEKELLVNNKPVMIRGVNRHEHHPSLGKAMVEENMVADIVLMKANNINAVRNSHYPTHPRWYELCDLFGMYLVDEANIETHGFDPGLHKVKNQLTWFPEWKAAFVDRGARMVQRDRNHASIVLWSLGNESGYGPAHDAMAEWIRAADPTRPLHYEGGFARTSVTDVVCPMYTRVFDIVKIARDKNEKRPVIMCEYSHAMGNSNGSIDEYWEAFENTHGLQGGFIWDWVDQGLLKLGKDNKKHWAYGGDFGDMPNDATFCLNGIVWPNRSPHPAVAEVKYLYQPLAITAEAEGIKIFNRFYFTDVSSDSLSFTWSLSSDGVELGSGSVSVPNIPPRNSALLSHASAPWAFSRQSAKGETFLTLTAVQAGDTRWASKGHVVATQQVTLPEGRKGGTPERRNESKGMSSGVPKVRVEVKDGRTRVTSEDDSVQVEFDNATGTISRWTVDGTDLLVRGPFPSFWRAPIDNDKGGGETSYIAKWAAGGVNRSFLVKPIHFIENVFGKARSVVVSAWPRAARALLRAEAFVLNMSYVARWKLAGLDRLEIANAETAVLSQPADHAFSQVRTQLRLEPSKFKRPQKGGSFTQSYFADSTPELEPSGGAPSQANVGPPSVDHSSQPIPETGHEGKIDVSVTYSVYGSGDIVADVEVNPDTWLPPLARVGLDMVVPKEMKAVEWYGRGPHECYPDRKASAWVGRYKSTAHDLHVPYISPGECGGRADVRWVAISSPDGARGFVAAPGGITRPLQVNVSEFSNEALEQALHDEELVPDEAGIHVHLDHEHMGIGGDDSWTPSVHSKYLLPPIQYKYSIRLSPIRAGAKTDAAEIAAKELPKRS</sequence>
<dbReference type="EC" id="3.2.1.23" evidence="3"/>
<dbReference type="Pfam" id="PF02929">
    <property type="entry name" value="Bgal_small_N"/>
    <property type="match status" value="2"/>
</dbReference>
<evidence type="ECO:0000256" key="6">
    <source>
        <dbReference type="ARBA" id="ARBA00032230"/>
    </source>
</evidence>
<dbReference type="OrthoDB" id="408320at2759"/>
<dbReference type="STRING" id="105231.A0A1Y1IHV0"/>
<dbReference type="Gene3D" id="2.70.98.10">
    <property type="match status" value="2"/>
</dbReference>
<dbReference type="InterPro" id="IPR008979">
    <property type="entry name" value="Galactose-bd-like_sf"/>
</dbReference>
<dbReference type="InterPro" id="IPR011013">
    <property type="entry name" value="Gal_mutarotase_sf_dom"/>
</dbReference>
<evidence type="ECO:0000313" key="11">
    <source>
        <dbReference type="Proteomes" id="UP000054558"/>
    </source>
</evidence>
<keyword evidence="4 7" id="KW-0378">Hydrolase</keyword>
<evidence type="ECO:0000256" key="5">
    <source>
        <dbReference type="ARBA" id="ARBA00023295"/>
    </source>
</evidence>
<dbReference type="InterPro" id="IPR004199">
    <property type="entry name" value="B-gal_small/dom_5"/>
</dbReference>
<dbReference type="Gene3D" id="2.60.40.10">
    <property type="entry name" value="Immunoglobulins"/>
    <property type="match status" value="2"/>
</dbReference>
<evidence type="ECO:0000256" key="8">
    <source>
        <dbReference type="SAM" id="MobiDB-lite"/>
    </source>
</evidence>
<dbReference type="SUPFAM" id="SSF49785">
    <property type="entry name" value="Galactose-binding domain-like"/>
    <property type="match status" value="1"/>
</dbReference>
<reference evidence="10 11" key="1">
    <citation type="journal article" date="2014" name="Nat. Commun.">
        <title>Klebsormidium flaccidum genome reveals primary factors for plant terrestrial adaptation.</title>
        <authorList>
            <person name="Hori K."/>
            <person name="Maruyama F."/>
            <person name="Fujisawa T."/>
            <person name="Togashi T."/>
            <person name="Yamamoto N."/>
            <person name="Seo M."/>
            <person name="Sato S."/>
            <person name="Yamada T."/>
            <person name="Mori H."/>
            <person name="Tajima N."/>
            <person name="Moriyama T."/>
            <person name="Ikeuchi M."/>
            <person name="Watanabe M."/>
            <person name="Wada H."/>
            <person name="Kobayashi K."/>
            <person name="Saito M."/>
            <person name="Masuda T."/>
            <person name="Sasaki-Sekimoto Y."/>
            <person name="Mashiguchi K."/>
            <person name="Awai K."/>
            <person name="Shimojima M."/>
            <person name="Masuda S."/>
            <person name="Iwai M."/>
            <person name="Nobusawa T."/>
            <person name="Narise T."/>
            <person name="Kondo S."/>
            <person name="Saito H."/>
            <person name="Sato R."/>
            <person name="Murakawa M."/>
            <person name="Ihara Y."/>
            <person name="Oshima-Yamada Y."/>
            <person name="Ohtaka K."/>
            <person name="Satoh M."/>
            <person name="Sonobe K."/>
            <person name="Ishii M."/>
            <person name="Ohtani R."/>
            <person name="Kanamori-Sato M."/>
            <person name="Honoki R."/>
            <person name="Miyazaki D."/>
            <person name="Mochizuki H."/>
            <person name="Umetsu J."/>
            <person name="Higashi K."/>
            <person name="Shibata D."/>
            <person name="Kamiya Y."/>
            <person name="Sato N."/>
            <person name="Nakamura Y."/>
            <person name="Tabata S."/>
            <person name="Ida S."/>
            <person name="Kurokawa K."/>
            <person name="Ohta H."/>
        </authorList>
    </citation>
    <scope>NUCLEOTIDE SEQUENCE [LARGE SCALE GENOMIC DNA]</scope>
    <source>
        <strain evidence="10 11">NIES-2285</strain>
    </source>
</reference>
<dbReference type="InterPro" id="IPR036156">
    <property type="entry name" value="Beta-gal/glucu_dom_sf"/>
</dbReference>
<dbReference type="SUPFAM" id="SSF51445">
    <property type="entry name" value="(Trans)glycosidases"/>
    <property type="match status" value="1"/>
</dbReference>
<dbReference type="InterPro" id="IPR017853">
    <property type="entry name" value="GH"/>
</dbReference>
<feature type="region of interest" description="Disordered" evidence="8">
    <location>
        <begin position="1028"/>
        <end position="1079"/>
    </location>
</feature>
<gene>
    <name evidence="10" type="ORF">KFL_004110060</name>
</gene>
<comment type="similarity">
    <text evidence="2 7">Belongs to the glycosyl hydrolase 2 family.</text>
</comment>
<dbReference type="GO" id="GO:0004565">
    <property type="term" value="F:beta-galactosidase activity"/>
    <property type="evidence" value="ECO:0000318"/>
    <property type="project" value="GO_Central"/>
</dbReference>
<comment type="catalytic activity">
    <reaction evidence="1">
        <text>Hydrolysis of terminal non-reducing beta-D-galactose residues in beta-D-galactosides.</text>
        <dbReference type="EC" id="3.2.1.23"/>
    </reaction>
</comment>
<dbReference type="SUPFAM" id="SSF74650">
    <property type="entry name" value="Galactose mutarotase-like"/>
    <property type="match status" value="2"/>
</dbReference>
<dbReference type="InterPro" id="IPR006102">
    <property type="entry name" value="Ig-like_GH2"/>
</dbReference>
<evidence type="ECO:0000256" key="2">
    <source>
        <dbReference type="ARBA" id="ARBA00007401"/>
    </source>
</evidence>
<dbReference type="InterPro" id="IPR006103">
    <property type="entry name" value="Glyco_hydro_2_cat"/>
</dbReference>
<protein>
    <recommendedName>
        <fullName evidence="3">beta-galactosidase</fullName>
        <ecNumber evidence="3">3.2.1.23</ecNumber>
    </recommendedName>
    <alternativeName>
        <fullName evidence="6">Lactase</fullName>
    </alternativeName>
</protein>
<dbReference type="InterPro" id="IPR050347">
    <property type="entry name" value="Bact_Beta-galactosidase"/>
</dbReference>
<dbReference type="FunFam" id="3.20.20.80:FF:000018">
    <property type="entry name" value="Beta-galactosidase"/>
    <property type="match status" value="1"/>
</dbReference>
<dbReference type="InterPro" id="IPR014718">
    <property type="entry name" value="GH-type_carb-bd"/>
</dbReference>
<dbReference type="PRINTS" id="PR00132">
    <property type="entry name" value="GLHYDRLASE2"/>
</dbReference>
<evidence type="ECO:0000256" key="1">
    <source>
        <dbReference type="ARBA" id="ARBA00001412"/>
    </source>
</evidence>
<dbReference type="PANTHER" id="PTHR46323">
    <property type="entry name" value="BETA-GALACTOSIDASE"/>
    <property type="match status" value="1"/>
</dbReference>
<dbReference type="InterPro" id="IPR006104">
    <property type="entry name" value="Glyco_hydro_2_N"/>
</dbReference>
<dbReference type="SUPFAM" id="SSF49303">
    <property type="entry name" value="beta-Galactosidase/glucuronidase domain"/>
    <property type="match status" value="2"/>
</dbReference>
<dbReference type="PROSITE" id="PS00608">
    <property type="entry name" value="GLYCOSYL_HYDROL_F2_2"/>
    <property type="match status" value="1"/>
</dbReference>
<evidence type="ECO:0000256" key="7">
    <source>
        <dbReference type="RuleBase" id="RU361154"/>
    </source>
</evidence>
<dbReference type="SMART" id="SM01038">
    <property type="entry name" value="Bgal_small_N"/>
    <property type="match status" value="1"/>
</dbReference>
<feature type="domain" description="Beta galactosidase small chain/" evidence="9">
    <location>
        <begin position="877"/>
        <end position="1265"/>
    </location>
</feature>
<name>A0A1Y1IHV0_KLENI</name>
<dbReference type="Proteomes" id="UP000054558">
    <property type="component" value="Unassembled WGS sequence"/>
</dbReference>
<dbReference type="PROSITE" id="PS00719">
    <property type="entry name" value="GLYCOSYL_HYDROL_F2_1"/>
    <property type="match status" value="1"/>
</dbReference>
<dbReference type="GO" id="GO:0030246">
    <property type="term" value="F:carbohydrate binding"/>
    <property type="evidence" value="ECO:0007669"/>
    <property type="project" value="InterPro"/>
</dbReference>
<dbReference type="GO" id="GO:0005990">
    <property type="term" value="P:lactose catabolic process"/>
    <property type="evidence" value="ECO:0000318"/>
    <property type="project" value="GO_Central"/>
</dbReference>
<dbReference type="GO" id="GO:0009341">
    <property type="term" value="C:beta-galactosidase complex"/>
    <property type="evidence" value="ECO:0000318"/>
    <property type="project" value="GO_Central"/>
</dbReference>
<keyword evidence="5 7" id="KW-0326">Glycosidase</keyword>
<organism evidence="10 11">
    <name type="scientific">Klebsormidium nitens</name>
    <name type="common">Green alga</name>
    <name type="synonym">Ulothrix nitens</name>
    <dbReference type="NCBI Taxonomy" id="105231"/>
    <lineage>
        <taxon>Eukaryota</taxon>
        <taxon>Viridiplantae</taxon>
        <taxon>Streptophyta</taxon>
        <taxon>Klebsormidiophyceae</taxon>
        <taxon>Klebsormidiales</taxon>
        <taxon>Klebsormidiaceae</taxon>
        <taxon>Klebsormidium</taxon>
    </lineage>
</organism>